<protein>
    <submittedName>
        <fullName evidence="1">Uncharacterized protein</fullName>
    </submittedName>
</protein>
<reference evidence="2 4" key="2">
    <citation type="submission" date="2020-07" db="EMBL/GenBank/DDBJ databases">
        <title>Sequencing the genomes of 1000 actinobacteria strains.</title>
        <authorList>
            <person name="Klenk H.-P."/>
        </authorList>
    </citation>
    <scope>NUCLEOTIDE SEQUENCE [LARGE SCALE GENOMIC DNA]</scope>
    <source>
        <strain evidence="2 4">DSM 41455</strain>
    </source>
</reference>
<organism evidence="1 3">
    <name type="scientific">Streptomyces fulvorobeus</name>
    <dbReference type="NCBI Taxonomy" id="284028"/>
    <lineage>
        <taxon>Bacteria</taxon>
        <taxon>Bacillati</taxon>
        <taxon>Actinomycetota</taxon>
        <taxon>Actinomycetes</taxon>
        <taxon>Kitasatosporales</taxon>
        <taxon>Streptomycetaceae</taxon>
        <taxon>Streptomyces</taxon>
    </lineage>
</organism>
<evidence type="ECO:0000313" key="3">
    <source>
        <dbReference type="Proteomes" id="UP000498980"/>
    </source>
</evidence>
<dbReference type="Proteomes" id="UP000530403">
    <property type="component" value="Unassembled WGS sequence"/>
</dbReference>
<reference evidence="1 3" key="1">
    <citation type="submission" date="2020-05" db="EMBL/GenBank/DDBJ databases">
        <title>Whole genome shotgun sequence of Streptomyces fulvorobeus NBRC 15897.</title>
        <authorList>
            <person name="Komaki H."/>
            <person name="Tamura T."/>
        </authorList>
    </citation>
    <scope>NUCLEOTIDE SEQUENCE [LARGE SCALE GENOMIC DNA]</scope>
    <source>
        <strain evidence="1 3">NBRC 15897</strain>
    </source>
</reference>
<dbReference type="EMBL" id="BLWC01000001">
    <property type="protein sequence ID" value="GFM99872.1"/>
    <property type="molecule type" value="Genomic_DNA"/>
</dbReference>
<name>A0A7J0CBL2_9ACTN</name>
<gene>
    <name evidence="2" type="ORF">HEB29_004418</name>
    <name evidence="1" type="ORF">Sfulv_46830</name>
</gene>
<dbReference type="NCBIfam" id="NF038312">
    <property type="entry name" value="SCO5918_fam"/>
    <property type="match status" value="1"/>
</dbReference>
<proteinExistence type="predicted"/>
<sequence length="104" mass="11095">MRFVIARFPFDLTRGGVLESMKGIKPEPGTGESVIIGRRHYPVKQVGQVLTRQDRRDFSAAEVLRAMAKLGFTCRTLPEAAPVDVLGSLQGASAILGTAAPATA</sequence>
<keyword evidence="3" id="KW-1185">Reference proteome</keyword>
<evidence type="ECO:0000313" key="1">
    <source>
        <dbReference type="EMBL" id="GFM99872.1"/>
    </source>
</evidence>
<dbReference type="Proteomes" id="UP000498980">
    <property type="component" value="Unassembled WGS sequence"/>
</dbReference>
<comment type="caution">
    <text evidence="1">The sequence shown here is derived from an EMBL/GenBank/DDBJ whole genome shotgun (WGS) entry which is preliminary data.</text>
</comment>
<evidence type="ECO:0000313" key="4">
    <source>
        <dbReference type="Proteomes" id="UP000530403"/>
    </source>
</evidence>
<dbReference type="EMBL" id="JACCCF010000001">
    <property type="protein sequence ID" value="NYE43407.1"/>
    <property type="molecule type" value="Genomic_DNA"/>
</dbReference>
<evidence type="ECO:0000313" key="2">
    <source>
        <dbReference type="EMBL" id="NYE43407.1"/>
    </source>
</evidence>
<accession>A0A7J0CBL2</accession>
<dbReference type="RefSeq" id="WP_173316312.1">
    <property type="nucleotide sequence ID" value="NZ_BAAAUE010000013.1"/>
</dbReference>
<dbReference type="AlphaFoldDB" id="A0A7J0CBL2"/>
<dbReference type="InterPro" id="IPR047719">
    <property type="entry name" value="SCO5918-like"/>
</dbReference>